<dbReference type="SMART" id="SM00506">
    <property type="entry name" value="A1pp"/>
    <property type="match status" value="1"/>
</dbReference>
<reference evidence="3" key="1">
    <citation type="journal article" date="2012" name="Proc. Natl. Acad. Sci. U.S.A.">
        <title>Genome sequence of the button mushroom Agaricus bisporus reveals mechanisms governing adaptation to a humic-rich ecological niche.</title>
        <authorList>
            <person name="Morin E."/>
            <person name="Kohler A."/>
            <person name="Baker A.R."/>
            <person name="Foulongne-Oriol M."/>
            <person name="Lombard V."/>
            <person name="Nagy L.G."/>
            <person name="Ohm R.A."/>
            <person name="Patyshakuliyeva A."/>
            <person name="Brun A."/>
            <person name="Aerts A.L."/>
            <person name="Bailey A.M."/>
            <person name="Billette C."/>
            <person name="Coutinho P.M."/>
            <person name="Deakin G."/>
            <person name="Doddapaneni H."/>
            <person name="Floudas D."/>
            <person name="Grimwood J."/>
            <person name="Hilden K."/>
            <person name="Kuees U."/>
            <person name="LaButti K.M."/>
            <person name="Lapidus A."/>
            <person name="Lindquist E.A."/>
            <person name="Lucas S.M."/>
            <person name="Murat C."/>
            <person name="Riley R.W."/>
            <person name="Salamov A.A."/>
            <person name="Schmutz J."/>
            <person name="Subramanian V."/>
            <person name="Woesten H.A.B."/>
            <person name="Xu J."/>
            <person name="Eastwood D.C."/>
            <person name="Foster G.D."/>
            <person name="Sonnenberg A.S."/>
            <person name="Cullen D."/>
            <person name="de Vries R.P."/>
            <person name="Lundell T."/>
            <person name="Hibbett D.S."/>
            <person name="Henrissat B."/>
            <person name="Burton K.S."/>
            <person name="Kerrigan R.W."/>
            <person name="Challen M.P."/>
            <person name="Grigoriev I.V."/>
            <person name="Martin F."/>
        </authorList>
    </citation>
    <scope>NUCLEOTIDE SEQUENCE [LARGE SCALE GENOMIC DNA]</scope>
    <source>
        <strain evidence="3">JB137-S8 / ATCC MYA-4627 / FGSC 10392</strain>
    </source>
</reference>
<dbReference type="Gene3D" id="3.40.220.10">
    <property type="entry name" value="Leucine Aminopeptidase, subunit E, domain 1"/>
    <property type="match status" value="1"/>
</dbReference>
<dbReference type="OrthoDB" id="6077599at2759"/>
<organism evidence="2 3">
    <name type="scientific">Agaricus bisporus var. burnettii (strain JB137-S8 / ATCC MYA-4627 / FGSC 10392)</name>
    <name type="common">White button mushroom</name>
    <dbReference type="NCBI Taxonomy" id="597362"/>
    <lineage>
        <taxon>Eukaryota</taxon>
        <taxon>Fungi</taxon>
        <taxon>Dikarya</taxon>
        <taxon>Basidiomycota</taxon>
        <taxon>Agaricomycotina</taxon>
        <taxon>Agaricomycetes</taxon>
        <taxon>Agaricomycetidae</taxon>
        <taxon>Agaricales</taxon>
        <taxon>Agaricineae</taxon>
        <taxon>Agaricaceae</taxon>
        <taxon>Agaricus</taxon>
    </lineage>
</organism>
<dbReference type="Pfam" id="PF01661">
    <property type="entry name" value="Macro"/>
    <property type="match status" value="1"/>
</dbReference>
<gene>
    <name evidence="2" type="ORF">AGABI1DRAFT_114944</name>
</gene>
<dbReference type="RefSeq" id="XP_007331451.1">
    <property type="nucleotide sequence ID" value="XM_007331389.1"/>
</dbReference>
<protein>
    <recommendedName>
        <fullName evidence="1">Macro domain-containing protein</fullName>
    </recommendedName>
</protein>
<name>K5XT16_AGABU</name>
<dbReference type="KEGG" id="abp:AGABI1DRAFT114944"/>
<keyword evidence="3" id="KW-1185">Reference proteome</keyword>
<dbReference type="OMA" id="AKWVIHT"/>
<dbReference type="PANTHER" id="PTHR11106:SF27">
    <property type="entry name" value="MACRO DOMAIN-CONTAINING PROTEIN"/>
    <property type="match status" value="1"/>
</dbReference>
<evidence type="ECO:0000259" key="1">
    <source>
        <dbReference type="PROSITE" id="PS51154"/>
    </source>
</evidence>
<sequence length="220" mass="24132">MSSGNNISTSGQPSTVRQLFNNRVIRESQKVDNIKPNELLLDKVSVCRGDITVIDVDAIVNAANESLLGVDGAIHRAAGPELLKECRLLNGCDIGDAKITKGYKLPARHIIHTVGPVYHSEYEGTIAGQLASCYKRSLEVAVEKGLKSIAFPCISTGIFGYPNMKAAKIALTEIRRFLESDIGKQIEQVVFVVFLERDDKTYKELIPQIYPLTKTDVLAS</sequence>
<dbReference type="InParanoid" id="K5XT16"/>
<dbReference type="STRING" id="597362.K5XT16"/>
<dbReference type="InterPro" id="IPR043472">
    <property type="entry name" value="Macro_dom-like"/>
</dbReference>
<dbReference type="GeneID" id="18824528"/>
<dbReference type="HOGENOM" id="CLU_046550_3_0_1"/>
<dbReference type="InterPro" id="IPR002589">
    <property type="entry name" value="Macro_dom"/>
</dbReference>
<dbReference type="PANTHER" id="PTHR11106">
    <property type="entry name" value="GANGLIOSIDE INDUCED DIFFERENTIATION ASSOCIATED PROTEIN 2-RELATED"/>
    <property type="match status" value="1"/>
</dbReference>
<dbReference type="SUPFAM" id="SSF52949">
    <property type="entry name" value="Macro domain-like"/>
    <property type="match status" value="1"/>
</dbReference>
<evidence type="ECO:0000313" key="2">
    <source>
        <dbReference type="EMBL" id="EKM78125.1"/>
    </source>
</evidence>
<dbReference type="CDD" id="cd02908">
    <property type="entry name" value="Macro_OAADPr_deacetylase"/>
    <property type="match status" value="1"/>
</dbReference>
<dbReference type="PROSITE" id="PS51154">
    <property type="entry name" value="MACRO"/>
    <property type="match status" value="1"/>
</dbReference>
<accession>K5XT16</accession>
<dbReference type="eggNOG" id="KOG2633">
    <property type="taxonomic scope" value="Eukaryota"/>
</dbReference>
<evidence type="ECO:0000313" key="3">
    <source>
        <dbReference type="Proteomes" id="UP000008493"/>
    </source>
</evidence>
<dbReference type="Proteomes" id="UP000008493">
    <property type="component" value="Unassembled WGS sequence"/>
</dbReference>
<proteinExistence type="predicted"/>
<dbReference type="AlphaFoldDB" id="K5XT16"/>
<feature type="domain" description="Macro" evidence="1">
    <location>
        <begin position="31"/>
        <end position="210"/>
    </location>
</feature>
<dbReference type="EMBL" id="JH971393">
    <property type="protein sequence ID" value="EKM78125.1"/>
    <property type="molecule type" value="Genomic_DNA"/>
</dbReference>